<dbReference type="InterPro" id="IPR036640">
    <property type="entry name" value="ABC1_TM_sf"/>
</dbReference>
<keyword evidence="2 7" id="KW-0812">Transmembrane</keyword>
<dbReference type="InterPro" id="IPR003439">
    <property type="entry name" value="ABC_transporter-like_ATP-bd"/>
</dbReference>
<dbReference type="PROSITE" id="PS51257">
    <property type="entry name" value="PROKAR_LIPOPROTEIN"/>
    <property type="match status" value="1"/>
</dbReference>
<dbReference type="PROSITE" id="PS00211">
    <property type="entry name" value="ABC_TRANSPORTER_1"/>
    <property type="match status" value="1"/>
</dbReference>
<evidence type="ECO:0000256" key="5">
    <source>
        <dbReference type="ARBA" id="ARBA00022989"/>
    </source>
</evidence>
<dbReference type="GO" id="GO:0140359">
    <property type="term" value="F:ABC-type transporter activity"/>
    <property type="evidence" value="ECO:0007669"/>
    <property type="project" value="InterPro"/>
</dbReference>
<evidence type="ECO:0000256" key="4">
    <source>
        <dbReference type="ARBA" id="ARBA00022840"/>
    </source>
</evidence>
<dbReference type="SMART" id="SM00382">
    <property type="entry name" value="AAA"/>
    <property type="match status" value="1"/>
</dbReference>
<dbReference type="PROSITE" id="PS50893">
    <property type="entry name" value="ABC_TRANSPORTER_2"/>
    <property type="match status" value="1"/>
</dbReference>
<evidence type="ECO:0000259" key="9">
    <source>
        <dbReference type="PROSITE" id="PS50929"/>
    </source>
</evidence>
<dbReference type="GO" id="GO:0005886">
    <property type="term" value="C:plasma membrane"/>
    <property type="evidence" value="ECO:0007669"/>
    <property type="project" value="UniProtKB-SubCell"/>
</dbReference>
<evidence type="ECO:0000256" key="7">
    <source>
        <dbReference type="SAM" id="Phobius"/>
    </source>
</evidence>
<dbReference type="EMBL" id="JAGEOJ010000010">
    <property type="protein sequence ID" value="MBO2450292.1"/>
    <property type="molecule type" value="Genomic_DNA"/>
</dbReference>
<dbReference type="SUPFAM" id="SSF52540">
    <property type="entry name" value="P-loop containing nucleoside triphosphate hydrolases"/>
    <property type="match status" value="1"/>
</dbReference>
<feature type="transmembrane region" description="Helical" evidence="7">
    <location>
        <begin position="223"/>
        <end position="247"/>
    </location>
</feature>
<dbReference type="RefSeq" id="WP_208258182.1">
    <property type="nucleotide sequence ID" value="NZ_JAGEOJ010000010.1"/>
</dbReference>
<evidence type="ECO:0000256" key="1">
    <source>
        <dbReference type="ARBA" id="ARBA00004651"/>
    </source>
</evidence>
<keyword evidence="5 7" id="KW-1133">Transmembrane helix</keyword>
<dbReference type="GO" id="GO:0045454">
    <property type="term" value="P:cell redox homeostasis"/>
    <property type="evidence" value="ECO:0007669"/>
    <property type="project" value="InterPro"/>
</dbReference>
<organism evidence="10 11">
    <name type="scientific">Actinomadura barringtoniae</name>
    <dbReference type="NCBI Taxonomy" id="1427535"/>
    <lineage>
        <taxon>Bacteria</taxon>
        <taxon>Bacillati</taxon>
        <taxon>Actinomycetota</taxon>
        <taxon>Actinomycetes</taxon>
        <taxon>Streptosporangiales</taxon>
        <taxon>Thermomonosporaceae</taxon>
        <taxon>Actinomadura</taxon>
    </lineage>
</organism>
<comment type="caution">
    <text evidence="10">The sequence shown here is derived from an EMBL/GenBank/DDBJ whole genome shotgun (WGS) entry which is preliminary data.</text>
</comment>
<dbReference type="GO" id="GO:0005524">
    <property type="term" value="F:ATP binding"/>
    <property type="evidence" value="ECO:0007669"/>
    <property type="project" value="UniProtKB-KW"/>
</dbReference>
<keyword evidence="11" id="KW-1185">Reference proteome</keyword>
<name>A0A939T8F9_9ACTN</name>
<dbReference type="GO" id="GO:0016887">
    <property type="term" value="F:ATP hydrolysis activity"/>
    <property type="evidence" value="ECO:0007669"/>
    <property type="project" value="InterPro"/>
</dbReference>
<keyword evidence="4" id="KW-0067">ATP-binding</keyword>
<evidence type="ECO:0000256" key="3">
    <source>
        <dbReference type="ARBA" id="ARBA00022741"/>
    </source>
</evidence>
<feature type="transmembrane region" description="Helical" evidence="7">
    <location>
        <begin position="12"/>
        <end position="32"/>
    </location>
</feature>
<feature type="transmembrane region" description="Helical" evidence="7">
    <location>
        <begin position="120"/>
        <end position="141"/>
    </location>
</feature>
<feature type="domain" description="ABC transporter" evidence="8">
    <location>
        <begin position="321"/>
        <end position="538"/>
    </location>
</feature>
<feature type="domain" description="ABC transmembrane type-1" evidence="9">
    <location>
        <begin position="11"/>
        <end position="288"/>
    </location>
</feature>
<dbReference type="AlphaFoldDB" id="A0A939T8F9"/>
<dbReference type="NCBIfam" id="TIGR02868">
    <property type="entry name" value="CydC"/>
    <property type="match status" value="1"/>
</dbReference>
<evidence type="ECO:0000313" key="10">
    <source>
        <dbReference type="EMBL" id="MBO2450292.1"/>
    </source>
</evidence>
<dbReference type="GO" id="GO:0034775">
    <property type="term" value="P:glutathione transmembrane transport"/>
    <property type="evidence" value="ECO:0007669"/>
    <property type="project" value="InterPro"/>
</dbReference>
<dbReference type="Gene3D" id="1.20.1560.10">
    <property type="entry name" value="ABC transporter type 1, transmembrane domain"/>
    <property type="match status" value="1"/>
</dbReference>
<feature type="transmembrane region" description="Helical" evidence="7">
    <location>
        <begin position="147"/>
        <end position="168"/>
    </location>
</feature>
<proteinExistence type="predicted"/>
<dbReference type="Pfam" id="PF00005">
    <property type="entry name" value="ABC_tran"/>
    <property type="match status" value="1"/>
</dbReference>
<protein>
    <submittedName>
        <fullName evidence="10">Thiol reductant ABC exporter subunit CydC</fullName>
    </submittedName>
</protein>
<feature type="transmembrane region" description="Helical" evidence="7">
    <location>
        <begin position="44"/>
        <end position="63"/>
    </location>
</feature>
<dbReference type="PROSITE" id="PS50929">
    <property type="entry name" value="ABC_TM1F"/>
    <property type="match status" value="1"/>
</dbReference>
<gene>
    <name evidence="10" type="primary">cydC</name>
    <name evidence="10" type="ORF">J4573_24540</name>
</gene>
<dbReference type="InterPro" id="IPR017871">
    <property type="entry name" value="ABC_transporter-like_CS"/>
</dbReference>
<sequence length="538" mass="55807">MSLRWGLRLGGAAVAGAAALACGVGLMATSAWLISRASQHPPVLYLMVAIVSVRAFGLGRGVLRYAERIVGHDAALRLLERSRVRIFERLTVVSPAVRPGALGAVVDNVEGVADRWLRGVLPMVAAGTAGIVAVILEWWLLPAAGGVLAAALVVGGVAAPLVAWWGALRSERRGAAARAELSARTGELVDGLPELVAYGALPGRLEELRRVDARVVAAGSRSAWTAGLGNGLTVLAGGCAVVGALAFGVPAVRDGRLDWVLLAVIVLTPLAAFEALGAMSEAAQGLLRAREDSARVRGVLEAEAPAHEPAEAAGLPEGRRLSVRGLRARWPGAEEADGDALVAPDLELPSGWRVAVMGRSGAGKSTLAAVLVRFLDYRGSVTLGGVELRDLAADEVRSVIALCGQDAYLFDTSVLENVRLARPGAPDGDVAAALRRAGLGRWLAELPDGLETRVGEHGARVSGGERQRIALARALLADAPILILDEPDAHLDDATATAVLTDLFAAAHGRTVVLISHRAAIPGADPVLRHVDEVVTFA</sequence>
<accession>A0A939T8F9</accession>
<keyword evidence="6 7" id="KW-0472">Membrane</keyword>
<comment type="subcellular location">
    <subcellularLocation>
        <location evidence="1">Cell membrane</location>
        <topology evidence="1">Multi-pass membrane protein</topology>
    </subcellularLocation>
</comment>
<evidence type="ECO:0000256" key="6">
    <source>
        <dbReference type="ARBA" id="ARBA00023136"/>
    </source>
</evidence>
<dbReference type="Proteomes" id="UP000669179">
    <property type="component" value="Unassembled WGS sequence"/>
</dbReference>
<keyword evidence="3" id="KW-0547">Nucleotide-binding</keyword>
<dbReference type="InterPro" id="IPR014223">
    <property type="entry name" value="ABC_CydC/D"/>
</dbReference>
<feature type="transmembrane region" description="Helical" evidence="7">
    <location>
        <begin position="259"/>
        <end position="280"/>
    </location>
</feature>
<dbReference type="PANTHER" id="PTHR24221:SF654">
    <property type="entry name" value="ATP-BINDING CASSETTE SUB-FAMILY B MEMBER 6"/>
    <property type="match status" value="1"/>
</dbReference>
<dbReference type="SUPFAM" id="SSF90123">
    <property type="entry name" value="ABC transporter transmembrane region"/>
    <property type="match status" value="1"/>
</dbReference>
<dbReference type="PANTHER" id="PTHR24221">
    <property type="entry name" value="ATP-BINDING CASSETTE SUB-FAMILY B"/>
    <property type="match status" value="1"/>
</dbReference>
<dbReference type="InterPro" id="IPR011527">
    <property type="entry name" value="ABC1_TM_dom"/>
</dbReference>
<dbReference type="InterPro" id="IPR003593">
    <property type="entry name" value="AAA+_ATPase"/>
</dbReference>
<dbReference type="InterPro" id="IPR027417">
    <property type="entry name" value="P-loop_NTPase"/>
</dbReference>
<reference evidence="10" key="1">
    <citation type="submission" date="2021-03" db="EMBL/GenBank/DDBJ databases">
        <authorList>
            <person name="Kanchanasin P."/>
            <person name="Saeng-In P."/>
            <person name="Phongsopitanun W."/>
            <person name="Yuki M."/>
            <person name="Kudo T."/>
            <person name="Ohkuma M."/>
            <person name="Tanasupawat S."/>
        </authorList>
    </citation>
    <scope>NUCLEOTIDE SEQUENCE</scope>
    <source>
        <strain evidence="10">GKU 128</strain>
    </source>
</reference>
<dbReference type="InterPro" id="IPR039421">
    <property type="entry name" value="Type_1_exporter"/>
</dbReference>
<evidence type="ECO:0000256" key="2">
    <source>
        <dbReference type="ARBA" id="ARBA00022692"/>
    </source>
</evidence>
<evidence type="ECO:0000313" key="11">
    <source>
        <dbReference type="Proteomes" id="UP000669179"/>
    </source>
</evidence>
<evidence type="ECO:0000259" key="8">
    <source>
        <dbReference type="PROSITE" id="PS50893"/>
    </source>
</evidence>
<dbReference type="Gene3D" id="3.40.50.300">
    <property type="entry name" value="P-loop containing nucleotide triphosphate hydrolases"/>
    <property type="match status" value="1"/>
</dbReference>